<dbReference type="AlphaFoldDB" id="A0A8J7CDD9"/>
<evidence type="ECO:0008006" key="4">
    <source>
        <dbReference type="Google" id="ProtNLM"/>
    </source>
</evidence>
<proteinExistence type="predicted"/>
<organism evidence="2 3">
    <name type="scientific">Candidatus Polarisedimenticola svalbardensis</name>
    <dbReference type="NCBI Taxonomy" id="2886004"/>
    <lineage>
        <taxon>Bacteria</taxon>
        <taxon>Pseudomonadati</taxon>
        <taxon>Acidobacteriota</taxon>
        <taxon>Candidatus Polarisedimenticolia</taxon>
        <taxon>Candidatus Polarisedimenticolales</taxon>
        <taxon>Candidatus Polarisedimenticolaceae</taxon>
        <taxon>Candidatus Polarisedimenticola</taxon>
    </lineage>
</organism>
<keyword evidence="1" id="KW-0560">Oxidoreductase</keyword>
<dbReference type="InterPro" id="IPR010187">
    <property type="entry name" value="Various_sel_PB"/>
</dbReference>
<evidence type="ECO:0000313" key="3">
    <source>
        <dbReference type="Proteomes" id="UP000648239"/>
    </source>
</evidence>
<dbReference type="GO" id="GO:0050485">
    <property type="term" value="F:oxidoreductase activity, acting on X-H and Y-H to form an X-Y bond, with a disulfide as acceptor"/>
    <property type="evidence" value="ECO:0007669"/>
    <property type="project" value="InterPro"/>
</dbReference>
<accession>A0A8J7CDD9</accession>
<comment type="caution">
    <text evidence="2">The sequence shown here is derived from an EMBL/GenBank/DDBJ whole genome shotgun (WGS) entry which is preliminary data.</text>
</comment>
<sequence length="169" mass="19186">MNADVKQVDSFRFVPMMTKKLMQAWYPKEPVQEIPWTPLAKPLEECRIALISSAGLATTGGLPFDQQGERDKPWWGDPGFRRIPRDTQQVRSYHLHINTRYAEEDLNSVLPLHRLAELEAEGAIGAAAETHYSFMGYLPDAGEFLERTVPQIIASLRDERVDIVLLVPV</sequence>
<dbReference type="Proteomes" id="UP000648239">
    <property type="component" value="Unassembled WGS sequence"/>
</dbReference>
<dbReference type="EMBL" id="JACXWD010000037">
    <property type="protein sequence ID" value="MBD3868622.1"/>
    <property type="molecule type" value="Genomic_DNA"/>
</dbReference>
<evidence type="ECO:0000313" key="2">
    <source>
        <dbReference type="EMBL" id="MBD3868622.1"/>
    </source>
</evidence>
<evidence type="ECO:0000256" key="1">
    <source>
        <dbReference type="ARBA" id="ARBA00023002"/>
    </source>
</evidence>
<reference evidence="2 3" key="1">
    <citation type="submission" date="2020-08" db="EMBL/GenBank/DDBJ databases">
        <title>Acidobacteriota in marine sediments use diverse sulfur dissimilation pathways.</title>
        <authorList>
            <person name="Wasmund K."/>
        </authorList>
    </citation>
    <scope>NUCLEOTIDE SEQUENCE [LARGE SCALE GENOMIC DNA]</scope>
    <source>
        <strain evidence="2">MAG AM4</strain>
    </source>
</reference>
<dbReference type="Pfam" id="PF07355">
    <property type="entry name" value="GRDB"/>
    <property type="match status" value="1"/>
</dbReference>
<protein>
    <recommendedName>
        <fullName evidence="4">Selenoprotein B glycine/betaine/sarcosine/D-proline reductase</fullName>
    </recommendedName>
</protein>
<name>A0A8J7CDD9_9BACT</name>
<gene>
    <name evidence="2" type="ORF">IFK94_10905</name>
</gene>